<accession>A0A9D1R1X8</accession>
<evidence type="ECO:0000313" key="2">
    <source>
        <dbReference type="Proteomes" id="UP000824264"/>
    </source>
</evidence>
<dbReference type="Proteomes" id="UP000824264">
    <property type="component" value="Unassembled WGS sequence"/>
</dbReference>
<gene>
    <name evidence="1" type="ORF">H9874_11635</name>
</gene>
<dbReference type="AlphaFoldDB" id="A0A9D1R1X8"/>
<feature type="non-terminal residue" evidence="1">
    <location>
        <position position="1"/>
    </location>
</feature>
<reference evidence="1" key="2">
    <citation type="submission" date="2021-04" db="EMBL/GenBank/DDBJ databases">
        <authorList>
            <person name="Gilroy R."/>
        </authorList>
    </citation>
    <scope>NUCLEOTIDE SEQUENCE</scope>
    <source>
        <strain evidence="1">ChiSxjej5B17-1746</strain>
    </source>
</reference>
<name>A0A9D1R1X8_9BACT</name>
<dbReference type="EMBL" id="DXGI01000434">
    <property type="protein sequence ID" value="HIW79774.1"/>
    <property type="molecule type" value="Genomic_DNA"/>
</dbReference>
<sequence length="103" mass="11471">ISMSQNSKFIFPIRSSLVKEQEAYRPRRGVSVSGEAGTYPALSSLSTTFFRIPKVFFGPPGEAFSPAQKRESNRAPFRCQHLFFKKLSASLRLPVQGETKSTA</sequence>
<reference evidence="1" key="1">
    <citation type="journal article" date="2021" name="PeerJ">
        <title>Extensive microbial diversity within the chicken gut microbiome revealed by metagenomics and culture.</title>
        <authorList>
            <person name="Gilroy R."/>
            <person name="Ravi A."/>
            <person name="Getino M."/>
            <person name="Pursley I."/>
            <person name="Horton D.L."/>
            <person name="Alikhan N.F."/>
            <person name="Baker D."/>
            <person name="Gharbi K."/>
            <person name="Hall N."/>
            <person name="Watson M."/>
            <person name="Adriaenssens E.M."/>
            <person name="Foster-Nyarko E."/>
            <person name="Jarju S."/>
            <person name="Secka A."/>
            <person name="Antonio M."/>
            <person name="Oren A."/>
            <person name="Chaudhuri R.R."/>
            <person name="La Ragione R."/>
            <person name="Hildebrand F."/>
            <person name="Pallen M.J."/>
        </authorList>
    </citation>
    <scope>NUCLEOTIDE SEQUENCE</scope>
    <source>
        <strain evidence="1">ChiSxjej5B17-1746</strain>
    </source>
</reference>
<proteinExistence type="predicted"/>
<comment type="caution">
    <text evidence="1">The sequence shown here is derived from an EMBL/GenBank/DDBJ whole genome shotgun (WGS) entry which is preliminary data.</text>
</comment>
<organism evidence="1 2">
    <name type="scientific">Candidatus Bilophila faecipullorum</name>
    <dbReference type="NCBI Taxonomy" id="2838482"/>
    <lineage>
        <taxon>Bacteria</taxon>
        <taxon>Pseudomonadati</taxon>
        <taxon>Thermodesulfobacteriota</taxon>
        <taxon>Desulfovibrionia</taxon>
        <taxon>Desulfovibrionales</taxon>
        <taxon>Desulfovibrionaceae</taxon>
        <taxon>Bilophila</taxon>
    </lineage>
</organism>
<evidence type="ECO:0000313" key="1">
    <source>
        <dbReference type="EMBL" id="HIW79774.1"/>
    </source>
</evidence>
<protein>
    <submittedName>
        <fullName evidence="1">Uncharacterized protein</fullName>
    </submittedName>
</protein>